<accession>A0ABS2TTR1</accession>
<dbReference type="Proteomes" id="UP000749040">
    <property type="component" value="Unassembled WGS sequence"/>
</dbReference>
<dbReference type="RefSeq" id="WP_205358598.1">
    <property type="nucleotide sequence ID" value="NZ_JADKYB010000010.1"/>
</dbReference>
<organism evidence="2 3">
    <name type="scientific">Actinacidiphila acididurans</name>
    <dbReference type="NCBI Taxonomy" id="2784346"/>
    <lineage>
        <taxon>Bacteria</taxon>
        <taxon>Bacillati</taxon>
        <taxon>Actinomycetota</taxon>
        <taxon>Actinomycetes</taxon>
        <taxon>Kitasatosporales</taxon>
        <taxon>Streptomycetaceae</taxon>
        <taxon>Actinacidiphila</taxon>
    </lineage>
</organism>
<comment type="caution">
    <text evidence="2">The sequence shown here is derived from an EMBL/GenBank/DDBJ whole genome shotgun (WGS) entry which is preliminary data.</text>
</comment>
<name>A0ABS2TTR1_9ACTN</name>
<evidence type="ECO:0000313" key="3">
    <source>
        <dbReference type="Proteomes" id="UP000749040"/>
    </source>
</evidence>
<sequence>MPRHTLINHRAAAAAAKDNPGVFVETYPSREVVRNTALRIPPGERAPACLPAAAYEAYAAQHKDGDTVVRARYVHGMPELEPRPHTRTYQVCDRGSGREYEGARITRKGHVRGQRR</sequence>
<dbReference type="EMBL" id="JADKYB010000010">
    <property type="protein sequence ID" value="MBM9506725.1"/>
    <property type="molecule type" value="Genomic_DNA"/>
</dbReference>
<proteinExistence type="predicted"/>
<feature type="region of interest" description="Disordered" evidence="1">
    <location>
        <begin position="79"/>
        <end position="116"/>
    </location>
</feature>
<protein>
    <submittedName>
        <fullName evidence="2">Uncharacterized protein</fullName>
    </submittedName>
</protein>
<keyword evidence="3" id="KW-1185">Reference proteome</keyword>
<gene>
    <name evidence="2" type="ORF">ITX44_19625</name>
</gene>
<feature type="compositionally biased region" description="Basic residues" evidence="1">
    <location>
        <begin position="105"/>
        <end position="116"/>
    </location>
</feature>
<reference evidence="2 3" key="1">
    <citation type="submission" date="2021-01" db="EMBL/GenBank/DDBJ databases">
        <title>Streptomyces acididurans sp. nov., isolated from a peat swamp forest soil.</title>
        <authorList>
            <person name="Chantavorakit T."/>
            <person name="Duangmal K."/>
        </authorList>
    </citation>
    <scope>NUCLEOTIDE SEQUENCE [LARGE SCALE GENOMIC DNA]</scope>
    <source>
        <strain evidence="2 3">KK5PA1</strain>
    </source>
</reference>
<evidence type="ECO:0000313" key="2">
    <source>
        <dbReference type="EMBL" id="MBM9506725.1"/>
    </source>
</evidence>
<feature type="compositionally biased region" description="Basic and acidic residues" evidence="1">
    <location>
        <begin position="95"/>
        <end position="104"/>
    </location>
</feature>
<evidence type="ECO:0000256" key="1">
    <source>
        <dbReference type="SAM" id="MobiDB-lite"/>
    </source>
</evidence>